<evidence type="ECO:0000256" key="7">
    <source>
        <dbReference type="SAM" id="Phobius"/>
    </source>
</evidence>
<evidence type="ECO:0000313" key="9">
    <source>
        <dbReference type="EMBL" id="OBY11893.1"/>
    </source>
</evidence>
<reference evidence="9 10" key="1">
    <citation type="submission" date="2016-06" db="EMBL/GenBank/DDBJ databases">
        <authorList>
            <person name="Kjaerup R.B."/>
            <person name="Dalgaard T.S."/>
            <person name="Juul-Madsen H.R."/>
        </authorList>
    </citation>
    <scope>NUCLEOTIDE SEQUENCE [LARGE SCALE GENOMIC DNA]</scope>
    <source>
        <strain evidence="9 10">373-A1</strain>
    </source>
</reference>
<feature type="transmembrane region" description="Helical" evidence="7">
    <location>
        <begin position="12"/>
        <end position="30"/>
    </location>
</feature>
<keyword evidence="4" id="KW-0378">Hydrolase</keyword>
<dbReference type="Gene3D" id="2.10.270.10">
    <property type="entry name" value="Cholin Binding"/>
    <property type="match status" value="2"/>
</dbReference>
<dbReference type="PANTHER" id="PTHR47359:SF3">
    <property type="entry name" value="NLP_P60 DOMAIN-CONTAINING PROTEIN-RELATED"/>
    <property type="match status" value="1"/>
</dbReference>
<dbReference type="GO" id="GO:0006508">
    <property type="term" value="P:proteolysis"/>
    <property type="evidence" value="ECO:0007669"/>
    <property type="project" value="UniProtKB-KW"/>
</dbReference>
<dbReference type="Pfam" id="PF01473">
    <property type="entry name" value="Choline_bind_1"/>
    <property type="match status" value="4"/>
</dbReference>
<evidence type="ECO:0000256" key="6">
    <source>
        <dbReference type="PROSITE-ProRule" id="PRU00591"/>
    </source>
</evidence>
<evidence type="ECO:0000256" key="4">
    <source>
        <dbReference type="ARBA" id="ARBA00022801"/>
    </source>
</evidence>
<keyword evidence="7" id="KW-1133">Transmembrane helix</keyword>
<dbReference type="InterPro" id="IPR000064">
    <property type="entry name" value="NLP_P60_dom"/>
</dbReference>
<dbReference type="RefSeq" id="WP_065254307.1">
    <property type="nucleotide sequence ID" value="NZ_MAPZ01000010.1"/>
</dbReference>
<feature type="repeat" description="Cell wall-binding" evidence="6">
    <location>
        <begin position="187"/>
        <end position="206"/>
    </location>
</feature>
<dbReference type="GO" id="GO:0008234">
    <property type="term" value="F:cysteine-type peptidase activity"/>
    <property type="evidence" value="ECO:0007669"/>
    <property type="project" value="UniProtKB-KW"/>
</dbReference>
<dbReference type="PROSITE" id="PS51170">
    <property type="entry name" value="CW"/>
    <property type="match status" value="5"/>
</dbReference>
<accession>A0A1B8RST0</accession>
<evidence type="ECO:0000256" key="3">
    <source>
        <dbReference type="ARBA" id="ARBA00022737"/>
    </source>
</evidence>
<dbReference type="Pfam" id="PF00877">
    <property type="entry name" value="NLPC_P60"/>
    <property type="match status" value="1"/>
</dbReference>
<dbReference type="InterPro" id="IPR051794">
    <property type="entry name" value="PG_Endopeptidase_C40"/>
</dbReference>
<feature type="repeat" description="Cell wall-binding" evidence="6">
    <location>
        <begin position="146"/>
        <end position="165"/>
    </location>
</feature>
<gene>
    <name evidence="9" type="ORF">CP373A1_02935</name>
</gene>
<feature type="repeat" description="Cell wall-binding" evidence="6">
    <location>
        <begin position="44"/>
        <end position="63"/>
    </location>
</feature>
<dbReference type="EMBL" id="MAPZ01000010">
    <property type="protein sequence ID" value="OBY11893.1"/>
    <property type="molecule type" value="Genomic_DNA"/>
</dbReference>
<dbReference type="Pfam" id="PF19127">
    <property type="entry name" value="Choline_bind_3"/>
    <property type="match status" value="2"/>
</dbReference>
<dbReference type="PANTHER" id="PTHR47359">
    <property type="entry name" value="PEPTIDOGLYCAN DL-ENDOPEPTIDASE CWLO"/>
    <property type="match status" value="1"/>
</dbReference>
<dbReference type="InterPro" id="IPR018337">
    <property type="entry name" value="Cell_wall/Cho-bd_repeat"/>
</dbReference>
<dbReference type="Proteomes" id="UP000092714">
    <property type="component" value="Unassembled WGS sequence"/>
</dbReference>
<organism evidence="9 10">
    <name type="scientific">Clostridium paraputrificum</name>
    <dbReference type="NCBI Taxonomy" id="29363"/>
    <lineage>
        <taxon>Bacteria</taxon>
        <taxon>Bacillati</taxon>
        <taxon>Bacillota</taxon>
        <taxon>Clostridia</taxon>
        <taxon>Eubacteriales</taxon>
        <taxon>Clostridiaceae</taxon>
        <taxon>Clostridium</taxon>
    </lineage>
</organism>
<comment type="caution">
    <text evidence="9">The sequence shown here is derived from an EMBL/GenBank/DDBJ whole genome shotgun (WGS) entry which is preliminary data.</text>
</comment>
<dbReference type="AlphaFoldDB" id="A0A1B8RST0"/>
<evidence type="ECO:0000313" key="10">
    <source>
        <dbReference type="Proteomes" id="UP000092714"/>
    </source>
</evidence>
<keyword evidence="10" id="KW-1185">Reference proteome</keyword>
<comment type="similarity">
    <text evidence="1">Belongs to the peptidase C40 family.</text>
</comment>
<sequence>MNSKTFKKNSKLIIFSFALAIGIVSFIPTVKTQAAIDSTASINSLGWVQLDGKWYYYYEDGSLAKGWKNIDGYWYYFTDDCVMYKGWIQLNGYWYYLSETTGVMAKGWKEVDNYWYYFKDDGVMQKGWIQLSGYWYYLDETTGVMSKGWKEVDNYWYYFKDDGVMYKGWLKLDNKWYYLSETTGVMQKGWKEISGYWYYFDNSGRMASNTSVDGYYVDSNGVSKQYSVIYEAKKHLGKPYVWGATGPNSFDCSGFTSYVYRQALGIEIGRTTKNQIYSGREVSRSELQPGDLLFTSEDHVQIYIGNGMVIHSPKPGDVVKIVPIYDFWRARRIIN</sequence>
<dbReference type="InterPro" id="IPR038765">
    <property type="entry name" value="Papain-like_cys_pep_sf"/>
</dbReference>
<dbReference type="Gene3D" id="3.90.1720.10">
    <property type="entry name" value="endopeptidase domain like (from Nostoc punctiforme)"/>
    <property type="match status" value="1"/>
</dbReference>
<evidence type="ECO:0000256" key="2">
    <source>
        <dbReference type="ARBA" id="ARBA00022670"/>
    </source>
</evidence>
<feature type="repeat" description="Cell wall-binding" evidence="6">
    <location>
        <begin position="105"/>
        <end position="124"/>
    </location>
</feature>
<proteinExistence type="inferred from homology"/>
<evidence type="ECO:0000259" key="8">
    <source>
        <dbReference type="PROSITE" id="PS51935"/>
    </source>
</evidence>
<keyword evidence="3" id="KW-0677">Repeat</keyword>
<name>A0A1B8RST0_9CLOT</name>
<dbReference type="PROSITE" id="PS51935">
    <property type="entry name" value="NLPC_P60"/>
    <property type="match status" value="1"/>
</dbReference>
<keyword evidence="7" id="KW-0472">Membrane</keyword>
<keyword evidence="2" id="KW-0645">Protease</keyword>
<dbReference type="SUPFAM" id="SSF69360">
    <property type="entry name" value="Cell wall binding repeat"/>
    <property type="match status" value="1"/>
</dbReference>
<protein>
    <recommendedName>
        <fullName evidence="8">NlpC/P60 domain-containing protein</fullName>
    </recommendedName>
</protein>
<keyword evidence="5" id="KW-0788">Thiol protease</keyword>
<feature type="domain" description="NlpC/P60" evidence="8">
    <location>
        <begin position="222"/>
        <end position="335"/>
    </location>
</feature>
<evidence type="ECO:0000256" key="1">
    <source>
        <dbReference type="ARBA" id="ARBA00007074"/>
    </source>
</evidence>
<dbReference type="SUPFAM" id="SSF54001">
    <property type="entry name" value="Cysteine proteinases"/>
    <property type="match status" value="1"/>
</dbReference>
<keyword evidence="7" id="KW-0812">Transmembrane</keyword>
<feature type="repeat" description="Cell wall-binding" evidence="6">
    <location>
        <begin position="64"/>
        <end position="83"/>
    </location>
</feature>
<evidence type="ECO:0000256" key="5">
    <source>
        <dbReference type="ARBA" id="ARBA00022807"/>
    </source>
</evidence>